<accession>A0A8S0XC30</accession>
<dbReference type="KEGG" id="aacx:DEACI_2597"/>
<dbReference type="Proteomes" id="UP001071230">
    <property type="component" value="Unassembled WGS sequence"/>
</dbReference>
<gene>
    <name evidence="2" type="ORF">DEACI_2597</name>
    <name evidence="3" type="ORF">DEACI_2705</name>
</gene>
<dbReference type="Proteomes" id="UP000836597">
    <property type="component" value="Chromosome"/>
</dbReference>
<reference evidence="2" key="2">
    <citation type="submission" date="2020-01" db="EMBL/GenBank/DDBJ databases">
        <authorList>
            <person name="Hornung B."/>
        </authorList>
    </citation>
    <scope>NUCLEOTIDE SEQUENCE</scope>
    <source>
        <strain evidence="2">PacBioINE</strain>
    </source>
</reference>
<dbReference type="AlphaFoldDB" id="A0A8S0XC30"/>
<evidence type="ECO:0000256" key="1">
    <source>
        <dbReference type="ARBA" id="ARBA00023121"/>
    </source>
</evidence>
<dbReference type="InterPro" id="IPR050270">
    <property type="entry name" value="DegV_domain_contain"/>
</dbReference>
<keyword evidence="4" id="KW-1185">Reference proteome</keyword>
<reference evidence="3" key="1">
    <citation type="submission" date="2014-11" db="EMBL/GenBank/DDBJ databases">
        <authorList>
            <person name="Hornung B.V."/>
        </authorList>
    </citation>
    <scope>NUCLEOTIDE SEQUENCE</scope>
    <source>
        <strain evidence="3">INE</strain>
    </source>
</reference>
<dbReference type="InterPro" id="IPR003797">
    <property type="entry name" value="DegV"/>
</dbReference>
<dbReference type="RefSeq" id="WP_240985387.1">
    <property type="nucleotide sequence ID" value="NZ_CDGJ01000078.1"/>
</dbReference>
<dbReference type="Gene3D" id="3.30.1180.10">
    <property type="match status" value="1"/>
</dbReference>
<name>A0A8S0XC30_9FIRM</name>
<proteinExistence type="predicted"/>
<organism evidence="2">
    <name type="scientific">Acididesulfobacillus acetoxydans</name>
    <dbReference type="NCBI Taxonomy" id="1561005"/>
    <lineage>
        <taxon>Bacteria</taxon>
        <taxon>Bacillati</taxon>
        <taxon>Bacillota</taxon>
        <taxon>Clostridia</taxon>
        <taxon>Eubacteriales</taxon>
        <taxon>Peptococcaceae</taxon>
        <taxon>Acididesulfobacillus</taxon>
    </lineage>
</organism>
<dbReference type="PROSITE" id="PS51482">
    <property type="entry name" value="DEGV"/>
    <property type="match status" value="1"/>
</dbReference>
<dbReference type="GO" id="GO:0008289">
    <property type="term" value="F:lipid binding"/>
    <property type="evidence" value="ECO:0007669"/>
    <property type="project" value="UniProtKB-KW"/>
</dbReference>
<dbReference type="PANTHER" id="PTHR33434:SF2">
    <property type="entry name" value="FATTY ACID-BINDING PROTEIN TM_1468"/>
    <property type="match status" value="1"/>
</dbReference>
<evidence type="ECO:0000313" key="3">
    <source>
        <dbReference type="EMBL" id="CEJ08230.1"/>
    </source>
</evidence>
<dbReference type="SUPFAM" id="SSF82549">
    <property type="entry name" value="DAK1/DegV-like"/>
    <property type="match status" value="1"/>
</dbReference>
<evidence type="ECO:0000313" key="4">
    <source>
        <dbReference type="Proteomes" id="UP001071230"/>
    </source>
</evidence>
<dbReference type="NCBIfam" id="TIGR00762">
    <property type="entry name" value="DegV"/>
    <property type="match status" value="1"/>
</dbReference>
<dbReference type="PANTHER" id="PTHR33434">
    <property type="entry name" value="DEGV DOMAIN-CONTAINING PROTEIN DR_1986-RELATED"/>
    <property type="match status" value="1"/>
</dbReference>
<dbReference type="EMBL" id="LR746496">
    <property type="protein sequence ID" value="CAA7601926.1"/>
    <property type="molecule type" value="Genomic_DNA"/>
</dbReference>
<keyword evidence="1" id="KW-0446">Lipid-binding</keyword>
<evidence type="ECO:0000313" key="2">
    <source>
        <dbReference type="EMBL" id="CAA7601926.1"/>
    </source>
</evidence>
<protein>
    <submittedName>
        <fullName evidence="3">DegV domain-containing protein CPE0026</fullName>
    </submittedName>
    <submittedName>
        <fullName evidence="2">EDD domain protein, DegV family</fullName>
    </submittedName>
</protein>
<dbReference type="EMBL" id="CDGJ01000078">
    <property type="protein sequence ID" value="CEJ08230.1"/>
    <property type="molecule type" value="Genomic_DNA"/>
</dbReference>
<sequence length="285" mass="31257">MSLVILVDSSADIPRERAEAAGIEVVPMPVTIGGKTFFEGVDLSAAEFYAQFRALPELPKTSQPNPQSLLERYNKILAQGDEVVAIHLSSRLSSTWSTASMVREMTASPDKVHIVDSRGASFGYGLLALLAAERAKSCLTWEELEPQVHDLRDRMRYIFTPDTLEFLVKGGRVSRAAGMVGNLLDLKPLMRVTAAGSIEAFAKVRTRRAALQRLVQVMAQEAEYPEEQVIGISHSDCRGDAELLAEEVRRRLPIKDVWFSDIGCVIGSHTGPGTLALFYLSNPGN</sequence>
<dbReference type="Pfam" id="PF02645">
    <property type="entry name" value="DegV"/>
    <property type="match status" value="1"/>
</dbReference>
<dbReference type="Gene3D" id="3.40.50.10170">
    <property type="match status" value="1"/>
</dbReference>
<dbReference type="InterPro" id="IPR043168">
    <property type="entry name" value="DegV_C"/>
</dbReference>